<dbReference type="Proteomes" id="UP000606786">
    <property type="component" value="Unassembled WGS sequence"/>
</dbReference>
<dbReference type="Gene3D" id="3.30.420.10">
    <property type="entry name" value="Ribonuclease H-like superfamily/Ribonuclease H"/>
    <property type="match status" value="1"/>
</dbReference>
<evidence type="ECO:0000313" key="2">
    <source>
        <dbReference type="EMBL" id="CAD7002882.1"/>
    </source>
</evidence>
<accession>A0A811UUM5</accession>
<feature type="region of interest" description="Disordered" evidence="1">
    <location>
        <begin position="1"/>
        <end position="20"/>
    </location>
</feature>
<comment type="caution">
    <text evidence="2">The sequence shown here is derived from an EMBL/GenBank/DDBJ whole genome shotgun (WGS) entry which is preliminary data.</text>
</comment>
<dbReference type="GO" id="GO:0003676">
    <property type="term" value="F:nucleic acid binding"/>
    <property type="evidence" value="ECO:0007669"/>
    <property type="project" value="InterPro"/>
</dbReference>
<evidence type="ECO:0000256" key="1">
    <source>
        <dbReference type="SAM" id="MobiDB-lite"/>
    </source>
</evidence>
<reference evidence="2" key="1">
    <citation type="submission" date="2020-11" db="EMBL/GenBank/DDBJ databases">
        <authorList>
            <person name="Whitehead M."/>
        </authorList>
    </citation>
    <scope>NUCLEOTIDE SEQUENCE</scope>
    <source>
        <strain evidence="2">EGII</strain>
    </source>
</reference>
<organism evidence="2 3">
    <name type="scientific">Ceratitis capitata</name>
    <name type="common">Mediterranean fruit fly</name>
    <name type="synonym">Tephritis capitata</name>
    <dbReference type="NCBI Taxonomy" id="7213"/>
    <lineage>
        <taxon>Eukaryota</taxon>
        <taxon>Metazoa</taxon>
        <taxon>Ecdysozoa</taxon>
        <taxon>Arthropoda</taxon>
        <taxon>Hexapoda</taxon>
        <taxon>Insecta</taxon>
        <taxon>Pterygota</taxon>
        <taxon>Neoptera</taxon>
        <taxon>Endopterygota</taxon>
        <taxon>Diptera</taxon>
        <taxon>Brachycera</taxon>
        <taxon>Muscomorpha</taxon>
        <taxon>Tephritoidea</taxon>
        <taxon>Tephritidae</taxon>
        <taxon>Ceratitis</taxon>
        <taxon>Ceratitis</taxon>
    </lineage>
</organism>
<dbReference type="EMBL" id="CAJHJT010000034">
    <property type="protein sequence ID" value="CAD7002882.1"/>
    <property type="molecule type" value="Genomic_DNA"/>
</dbReference>
<gene>
    <name evidence="2" type="ORF">CCAP1982_LOCUS11351</name>
</gene>
<proteinExistence type="predicted"/>
<protein>
    <submittedName>
        <fullName evidence="2">(Mediterranean fruit fly) hypothetical protein</fullName>
    </submittedName>
</protein>
<dbReference type="AlphaFoldDB" id="A0A811UUM5"/>
<sequence>MIATFDKVSPPGEDIPTSSIPQELQKAGSKLNKLKFSIGPNLKTSEHLWGELKRYLASSDVVPGALDELWQQVTAQWSKLTIEACQKPIMSIPTRIRVVLQAKIDYTKD</sequence>
<dbReference type="InterPro" id="IPR036397">
    <property type="entry name" value="RNaseH_sf"/>
</dbReference>
<keyword evidence="3" id="KW-1185">Reference proteome</keyword>
<evidence type="ECO:0000313" key="3">
    <source>
        <dbReference type="Proteomes" id="UP000606786"/>
    </source>
</evidence>
<name>A0A811UUM5_CERCA</name>